<dbReference type="PANTHER" id="PTHR43861">
    <property type="entry name" value="TRANS-ACONITATE 2-METHYLTRANSFERASE-RELATED"/>
    <property type="match status" value="1"/>
</dbReference>
<evidence type="ECO:0000256" key="1">
    <source>
        <dbReference type="ARBA" id="ARBA00022679"/>
    </source>
</evidence>
<gene>
    <name evidence="2" type="ORF">QBC41DRAFT_315289</name>
</gene>
<dbReference type="Gene3D" id="3.40.50.150">
    <property type="entry name" value="Vaccinia Virus protein VP39"/>
    <property type="match status" value="1"/>
</dbReference>
<dbReference type="AlphaFoldDB" id="A0AA39ZIH0"/>
<evidence type="ECO:0000313" key="3">
    <source>
        <dbReference type="Proteomes" id="UP001174997"/>
    </source>
</evidence>
<dbReference type="GO" id="GO:0008168">
    <property type="term" value="F:methyltransferase activity"/>
    <property type="evidence" value="ECO:0007669"/>
    <property type="project" value="UniProtKB-KW"/>
</dbReference>
<comment type="caution">
    <text evidence="2">The sequence shown here is derived from an EMBL/GenBank/DDBJ whole genome shotgun (WGS) entry which is preliminary data.</text>
</comment>
<dbReference type="SUPFAM" id="SSF53335">
    <property type="entry name" value="S-adenosyl-L-methionine-dependent methyltransferases"/>
    <property type="match status" value="1"/>
</dbReference>
<dbReference type="Pfam" id="PF13489">
    <property type="entry name" value="Methyltransf_23"/>
    <property type="match status" value="1"/>
</dbReference>
<dbReference type="Proteomes" id="UP001174997">
    <property type="component" value="Unassembled WGS sequence"/>
</dbReference>
<dbReference type="InterPro" id="IPR029063">
    <property type="entry name" value="SAM-dependent_MTases_sf"/>
</dbReference>
<reference evidence="2" key="1">
    <citation type="submission" date="2023-06" db="EMBL/GenBank/DDBJ databases">
        <title>Genome-scale phylogeny and comparative genomics of the fungal order Sordariales.</title>
        <authorList>
            <consortium name="Lawrence Berkeley National Laboratory"/>
            <person name="Hensen N."/>
            <person name="Bonometti L."/>
            <person name="Westerberg I."/>
            <person name="Brannstrom I.O."/>
            <person name="Guillou S."/>
            <person name="Cros-Aarteil S."/>
            <person name="Calhoun S."/>
            <person name="Haridas S."/>
            <person name="Kuo A."/>
            <person name="Mondo S."/>
            <person name="Pangilinan J."/>
            <person name="Riley R."/>
            <person name="Labutti K."/>
            <person name="Andreopoulos B."/>
            <person name="Lipzen A."/>
            <person name="Chen C."/>
            <person name="Yanf M."/>
            <person name="Daum C."/>
            <person name="Ng V."/>
            <person name="Clum A."/>
            <person name="Steindorff A."/>
            <person name="Ohm R."/>
            <person name="Martin F."/>
            <person name="Silar P."/>
            <person name="Natvig D."/>
            <person name="Lalanne C."/>
            <person name="Gautier V."/>
            <person name="Ament-Velasquez S.L."/>
            <person name="Kruys A."/>
            <person name="Hutchinson M.I."/>
            <person name="Powell A.J."/>
            <person name="Barry K."/>
            <person name="Miller A.N."/>
            <person name="Grigoriev I.V."/>
            <person name="Debuchy R."/>
            <person name="Gladieux P."/>
            <person name="Thoren M.H."/>
            <person name="Johannesson H."/>
        </authorList>
    </citation>
    <scope>NUCLEOTIDE SEQUENCE</scope>
    <source>
        <strain evidence="2">CBS 307.81</strain>
    </source>
</reference>
<name>A0AA39ZIH0_9PEZI</name>
<dbReference type="EMBL" id="JAULSY010000019">
    <property type="protein sequence ID" value="KAK0671664.1"/>
    <property type="molecule type" value="Genomic_DNA"/>
</dbReference>
<sequence length="244" mass="26431">MTEPNQTRFNQEAANWDSNPSVVLATELAVRSYLPFCSPSFDILDLGCGTGLLSLLLAPHVRSVTAVDSASGMIDVLTAKLSPSGSHANIKNVLPVCALLEDPNDPRLQVDPLTKATLETGTPARRFDLVVSHLVLHHIPDLAAVFKTIYGLLKPGGKVAVTDFEDFGPEARRFHPESKMDGVERHGIKREDIQKIMEEAGFQGVTVETAFELPKRVESEPGKGDIETGPTNVFPFLICSGTKS</sequence>
<dbReference type="PANTHER" id="PTHR43861:SF3">
    <property type="entry name" value="PUTATIVE (AFU_ORTHOLOGUE AFUA_2G14390)-RELATED"/>
    <property type="match status" value="1"/>
</dbReference>
<dbReference type="GO" id="GO:0032259">
    <property type="term" value="P:methylation"/>
    <property type="evidence" value="ECO:0007669"/>
    <property type="project" value="UniProtKB-KW"/>
</dbReference>
<keyword evidence="3" id="KW-1185">Reference proteome</keyword>
<keyword evidence="1" id="KW-0808">Transferase</keyword>
<evidence type="ECO:0000313" key="2">
    <source>
        <dbReference type="EMBL" id="KAK0671664.1"/>
    </source>
</evidence>
<proteinExistence type="predicted"/>
<accession>A0AA39ZIH0</accession>
<organism evidence="2 3">
    <name type="scientific">Cercophora samala</name>
    <dbReference type="NCBI Taxonomy" id="330535"/>
    <lineage>
        <taxon>Eukaryota</taxon>
        <taxon>Fungi</taxon>
        <taxon>Dikarya</taxon>
        <taxon>Ascomycota</taxon>
        <taxon>Pezizomycotina</taxon>
        <taxon>Sordariomycetes</taxon>
        <taxon>Sordariomycetidae</taxon>
        <taxon>Sordariales</taxon>
        <taxon>Lasiosphaeriaceae</taxon>
        <taxon>Cercophora</taxon>
    </lineage>
</organism>
<dbReference type="CDD" id="cd02440">
    <property type="entry name" value="AdoMet_MTases"/>
    <property type="match status" value="1"/>
</dbReference>
<protein>
    <submittedName>
        <fullName evidence="2">S-adenosyl-L-methionine-dependent methyltransferase</fullName>
    </submittedName>
</protein>
<keyword evidence="2" id="KW-0489">Methyltransferase</keyword>